<evidence type="ECO:0000256" key="13">
    <source>
        <dbReference type="SAM" id="SignalP"/>
    </source>
</evidence>
<keyword evidence="4" id="KW-0336">GPI-anchor</keyword>
<accession>A0A6A4NTC0</accession>
<keyword evidence="5 13" id="KW-0732">Signal</keyword>
<evidence type="ECO:0000256" key="11">
    <source>
        <dbReference type="SAM" id="MobiDB-lite"/>
    </source>
</evidence>
<evidence type="ECO:0000256" key="8">
    <source>
        <dbReference type="ARBA" id="ARBA00023180"/>
    </source>
</evidence>
<dbReference type="FunFam" id="2.30.180.10:FF:000015">
    <property type="entry name" value="Fasciclin-like arabinogalactan protein 3"/>
    <property type="match status" value="1"/>
</dbReference>
<evidence type="ECO:0000256" key="2">
    <source>
        <dbReference type="ARBA" id="ARBA00007843"/>
    </source>
</evidence>
<evidence type="ECO:0000256" key="6">
    <source>
        <dbReference type="ARBA" id="ARBA00022974"/>
    </source>
</evidence>
<gene>
    <name evidence="14" type="ORF">Lalb_Chr19g0127241</name>
</gene>
<evidence type="ECO:0000256" key="5">
    <source>
        <dbReference type="ARBA" id="ARBA00022729"/>
    </source>
</evidence>
<dbReference type="EMBL" id="WOCE01000019">
    <property type="protein sequence ID" value="KAE9592251.1"/>
    <property type="molecule type" value="Genomic_DNA"/>
</dbReference>
<dbReference type="Proteomes" id="UP000447434">
    <property type="component" value="Chromosome 19"/>
</dbReference>
<dbReference type="GO" id="GO:0005886">
    <property type="term" value="C:plasma membrane"/>
    <property type="evidence" value="ECO:0007669"/>
    <property type="project" value="UniProtKB-SubCell"/>
</dbReference>
<evidence type="ECO:0000256" key="1">
    <source>
        <dbReference type="ARBA" id="ARBA00004609"/>
    </source>
</evidence>
<dbReference type="InterPro" id="IPR033254">
    <property type="entry name" value="Plant_FLA"/>
</dbReference>
<evidence type="ECO:0000256" key="10">
    <source>
        <dbReference type="ARBA" id="ARBA00024686"/>
    </source>
</evidence>
<proteinExistence type="inferred from homology"/>
<dbReference type="SUPFAM" id="SSF82153">
    <property type="entry name" value="FAS1 domain"/>
    <property type="match status" value="2"/>
</dbReference>
<dbReference type="PROSITE" id="PS50213">
    <property type="entry name" value="FAS1"/>
    <property type="match status" value="2"/>
</dbReference>
<dbReference type="OrthoDB" id="286301at2759"/>
<comment type="subcellular location">
    <subcellularLocation>
        <location evidence="1">Cell membrane</location>
        <topology evidence="1">Lipid-anchor</topology>
        <topology evidence="1">GPI-anchor</topology>
    </subcellularLocation>
</comment>
<dbReference type="Gene3D" id="2.30.180.10">
    <property type="entry name" value="FAS1 domain"/>
    <property type="match status" value="2"/>
</dbReference>
<keyword evidence="12" id="KW-0812">Transmembrane</keyword>
<dbReference type="AlphaFoldDB" id="A0A6A4NTC0"/>
<feature type="chain" id="PRO_5043680521" evidence="13">
    <location>
        <begin position="23"/>
        <end position="408"/>
    </location>
</feature>
<feature type="region of interest" description="Disordered" evidence="11">
    <location>
        <begin position="327"/>
        <end position="380"/>
    </location>
</feature>
<evidence type="ECO:0000256" key="9">
    <source>
        <dbReference type="ARBA" id="ARBA00023288"/>
    </source>
</evidence>
<feature type="transmembrane region" description="Helical" evidence="12">
    <location>
        <begin position="384"/>
        <end position="407"/>
    </location>
</feature>
<comment type="similarity">
    <text evidence="2">Belongs to the fasciclin-like AGP family.</text>
</comment>
<evidence type="ECO:0000256" key="4">
    <source>
        <dbReference type="ARBA" id="ARBA00022622"/>
    </source>
</evidence>
<keyword evidence="6" id="KW-0654">Proteoglycan</keyword>
<dbReference type="GO" id="GO:0098552">
    <property type="term" value="C:side of membrane"/>
    <property type="evidence" value="ECO:0007669"/>
    <property type="project" value="UniProtKB-KW"/>
</dbReference>
<evidence type="ECO:0000256" key="12">
    <source>
        <dbReference type="SAM" id="Phobius"/>
    </source>
</evidence>
<dbReference type="PANTHER" id="PTHR32382:SF5">
    <property type="entry name" value="FASCICLIN-LIKE ARABINOGALACTAN PROTEIN 8"/>
    <property type="match status" value="1"/>
</dbReference>
<evidence type="ECO:0000313" key="15">
    <source>
        <dbReference type="Proteomes" id="UP000447434"/>
    </source>
</evidence>
<feature type="compositionally biased region" description="Pro residues" evidence="11">
    <location>
        <begin position="365"/>
        <end position="374"/>
    </location>
</feature>
<comment type="caution">
    <text evidence="14">The sequence shown here is derived from an EMBL/GenBank/DDBJ whole genome shotgun (WGS) entry which is preliminary data.</text>
</comment>
<keyword evidence="3" id="KW-1003">Cell membrane</keyword>
<keyword evidence="15" id="KW-1185">Reference proteome</keyword>
<dbReference type="PANTHER" id="PTHR32382">
    <property type="entry name" value="FASCICLIN-LIKE ARABINOGALACTAN PROTEIN"/>
    <property type="match status" value="1"/>
</dbReference>
<dbReference type="InterPro" id="IPR036378">
    <property type="entry name" value="FAS1_dom_sf"/>
</dbReference>
<keyword evidence="12" id="KW-1133">Transmembrane helix</keyword>
<feature type="compositionally biased region" description="Pro residues" evidence="11">
    <location>
        <begin position="327"/>
        <end position="344"/>
    </location>
</feature>
<dbReference type="SMART" id="SM00554">
    <property type="entry name" value="FAS1"/>
    <property type="match status" value="1"/>
</dbReference>
<dbReference type="InterPro" id="IPR000782">
    <property type="entry name" value="FAS1_domain"/>
</dbReference>
<sequence>MGLSIHHLLPLLLYVIATTVSAHNITEILSSNPNYTDFNRLLTETKLADDINSRQTITVLVIPNSIFTPVATSHPLSVLKKVLSLHVLLDYFDEQKLHQISNHTILTTSLFQTTGTAVGNNGLVNITVFKDGNVGFGSAVPNSKIESNYTKSVRQKPYNISVIEINAPIVAPGFLTAPPPISEQNITALLDNHGATQFSSLIQSSGVIKTFLSIADKGLTIFAPSDEGFKAKDVPDLKKLTKEEVVTLLNFHATASYLPLGSLKFVKGPIRTFASTGAGKFELTVFYDGGSVKLRTGVHSSRVADNILDSPLISIFTVDKVLIPKDPLTPPAPTPAPVPTPAPAPIHASPPHSPAPGDHAHSPVVAPPPGPADSPPADEAPAKAAGVAVKAGAVLSFVAFVISYIFMH</sequence>
<dbReference type="Pfam" id="PF02469">
    <property type="entry name" value="Fasciclin"/>
    <property type="match status" value="1"/>
</dbReference>
<evidence type="ECO:0000256" key="3">
    <source>
        <dbReference type="ARBA" id="ARBA00022475"/>
    </source>
</evidence>
<evidence type="ECO:0000313" key="14">
    <source>
        <dbReference type="EMBL" id="KAE9592251.1"/>
    </source>
</evidence>
<reference evidence="15" key="1">
    <citation type="journal article" date="2020" name="Nat. Commun.">
        <title>Genome sequence of the cluster root forming white lupin.</title>
        <authorList>
            <person name="Hufnagel B."/>
            <person name="Marques A."/>
            <person name="Soriano A."/>
            <person name="Marques L."/>
            <person name="Divol F."/>
            <person name="Doumas P."/>
            <person name="Sallet E."/>
            <person name="Mancinotti D."/>
            <person name="Carrere S."/>
            <person name="Marande W."/>
            <person name="Arribat S."/>
            <person name="Keller J."/>
            <person name="Huneau C."/>
            <person name="Blein T."/>
            <person name="Aime D."/>
            <person name="Laguerre M."/>
            <person name="Taylor J."/>
            <person name="Schubert V."/>
            <person name="Nelson M."/>
            <person name="Geu-Flores F."/>
            <person name="Crespi M."/>
            <person name="Gallardo-Guerrero K."/>
            <person name="Delaux P.-M."/>
            <person name="Salse J."/>
            <person name="Berges H."/>
            <person name="Guyot R."/>
            <person name="Gouzy J."/>
            <person name="Peret B."/>
        </authorList>
    </citation>
    <scope>NUCLEOTIDE SEQUENCE [LARGE SCALE GENOMIC DNA]</scope>
    <source>
        <strain evidence="15">cv. Amiga</strain>
    </source>
</reference>
<keyword evidence="7 12" id="KW-0472">Membrane</keyword>
<keyword evidence="9" id="KW-0449">Lipoprotein</keyword>
<evidence type="ECO:0000256" key="7">
    <source>
        <dbReference type="ARBA" id="ARBA00023136"/>
    </source>
</evidence>
<comment type="function">
    <text evidence="10">May be a cell surface adhesion protein.</text>
</comment>
<organism evidence="14 15">
    <name type="scientific">Lupinus albus</name>
    <name type="common">White lupine</name>
    <name type="synonym">Lupinus termis</name>
    <dbReference type="NCBI Taxonomy" id="3870"/>
    <lineage>
        <taxon>Eukaryota</taxon>
        <taxon>Viridiplantae</taxon>
        <taxon>Streptophyta</taxon>
        <taxon>Embryophyta</taxon>
        <taxon>Tracheophyta</taxon>
        <taxon>Spermatophyta</taxon>
        <taxon>Magnoliopsida</taxon>
        <taxon>eudicotyledons</taxon>
        <taxon>Gunneridae</taxon>
        <taxon>Pentapetalae</taxon>
        <taxon>rosids</taxon>
        <taxon>fabids</taxon>
        <taxon>Fabales</taxon>
        <taxon>Fabaceae</taxon>
        <taxon>Papilionoideae</taxon>
        <taxon>50 kb inversion clade</taxon>
        <taxon>genistoids sensu lato</taxon>
        <taxon>core genistoids</taxon>
        <taxon>Genisteae</taxon>
        <taxon>Lupinus</taxon>
    </lineage>
</organism>
<protein>
    <submittedName>
        <fullName evidence="14">Putative fasciclin-like arabinogalactan protein</fullName>
    </submittedName>
</protein>
<keyword evidence="8" id="KW-0325">Glycoprotein</keyword>
<name>A0A6A4NTC0_LUPAL</name>
<feature type="signal peptide" evidence="13">
    <location>
        <begin position="1"/>
        <end position="22"/>
    </location>
</feature>